<dbReference type="SMART" id="SM00365">
    <property type="entry name" value="LRR_SD22"/>
    <property type="match status" value="4"/>
</dbReference>
<keyword evidence="2" id="KW-0677">Repeat</keyword>
<sequence>LLIKYGPSINFTTAAAFSDSNTNSQYFLCPSRCQCYTDPVDNTKSMHLICKWEHLNSSAYLETIRALDPIRTLTIRCPHGSRTVSQPSVHLFRHLKNLDRLEIDRCQIESLPNDLFKGMTQLYSLIIRSASLEDLPRDIFADLKNLMTLDLTNNNLHIEPYALSVLTSLRRLDLSGNQLDFISGVGTVNILPASLWSIDLTSNRLRYIQDGAFANMLKLTMLDLRNNSLTELREASVSANERKHRLRVMLSGNPLECVCSLRWIVHAATKTSPMVLDLTDLYCSHLLSHHNHTLLLLTDADRHGDLLCKYESSCAEQCACCFHQHSCFCRSVCPIGCTCWHSAAPHVNRMGKNIVECNNVRLDRLSEIPESVTELRFLNSHWKQWSPGDIGPRRFLRILNVTNCNLRSLGKNFLDGFPRLRQLDLSSNHIQTFPYTQLDAVADLEKLFLSDNELTEFSEQALKRFDSIANLKFGGTTNKFKCDCTHPSALQKWLFGAKEFTRICPFSSKKHQHHNETNNEKTASSTTQIKDIATHSTKSAESHEQLSEASAVTKTTTFLPLTIPVRVTTTKRRRILATAVASKAHLSNTGSGNRVSSSSDASDYVEDSFIDMNFLFSYIMFFLVLLLVCLLFTIGATIYFRYCYMEKRSKHYFHKESTMVNTSLASSTSKQHHSHAQQPQQQQQQLQKQSMDEFSSEQRQPLSNGLQLIIVLL</sequence>
<dbReference type="InterPro" id="IPR032675">
    <property type="entry name" value="LRR_dom_sf"/>
</dbReference>
<evidence type="ECO:0000256" key="4">
    <source>
        <dbReference type="SAM" id="Phobius"/>
    </source>
</evidence>
<evidence type="ECO:0000256" key="1">
    <source>
        <dbReference type="ARBA" id="ARBA00022614"/>
    </source>
</evidence>
<keyword evidence="4" id="KW-1133">Transmembrane helix</keyword>
<organism evidence="5">
    <name type="scientific">Anisakis simplex</name>
    <name type="common">Herring worm</name>
    <dbReference type="NCBI Taxonomy" id="6269"/>
    <lineage>
        <taxon>Eukaryota</taxon>
        <taxon>Metazoa</taxon>
        <taxon>Ecdysozoa</taxon>
        <taxon>Nematoda</taxon>
        <taxon>Chromadorea</taxon>
        <taxon>Rhabditida</taxon>
        <taxon>Spirurina</taxon>
        <taxon>Ascaridomorpha</taxon>
        <taxon>Ascaridoidea</taxon>
        <taxon>Anisakidae</taxon>
        <taxon>Anisakis</taxon>
        <taxon>Anisakis simplex complex</taxon>
    </lineage>
</organism>
<dbReference type="SMART" id="SM00369">
    <property type="entry name" value="LRR_TYP"/>
    <property type="match status" value="8"/>
</dbReference>
<dbReference type="AlphaFoldDB" id="A0A0M3JSY4"/>
<dbReference type="PROSITE" id="PS51450">
    <property type="entry name" value="LRR"/>
    <property type="match status" value="1"/>
</dbReference>
<dbReference type="PANTHER" id="PTHR24366:SF96">
    <property type="entry name" value="LEUCINE RICH REPEAT CONTAINING 53"/>
    <property type="match status" value="1"/>
</dbReference>
<protein>
    <submittedName>
        <fullName evidence="5">Ig-like domain-containing protein</fullName>
    </submittedName>
</protein>
<keyword evidence="1" id="KW-0433">Leucine-rich repeat</keyword>
<reference evidence="5" key="1">
    <citation type="submission" date="2017-02" db="UniProtKB">
        <authorList>
            <consortium name="WormBaseParasite"/>
        </authorList>
    </citation>
    <scope>IDENTIFICATION</scope>
</reference>
<proteinExistence type="predicted"/>
<dbReference type="SUPFAM" id="SSF52058">
    <property type="entry name" value="L domain-like"/>
    <property type="match status" value="2"/>
</dbReference>
<feature type="compositionally biased region" description="Low complexity" evidence="3">
    <location>
        <begin position="676"/>
        <end position="689"/>
    </location>
</feature>
<dbReference type="InterPro" id="IPR001611">
    <property type="entry name" value="Leu-rich_rpt"/>
</dbReference>
<keyword evidence="4" id="KW-0472">Membrane</keyword>
<feature type="transmembrane region" description="Helical" evidence="4">
    <location>
        <begin position="615"/>
        <end position="640"/>
    </location>
</feature>
<evidence type="ECO:0000256" key="3">
    <source>
        <dbReference type="SAM" id="MobiDB-lite"/>
    </source>
</evidence>
<dbReference type="PANTHER" id="PTHR24366">
    <property type="entry name" value="IG(IMMUNOGLOBULIN) AND LRR(LEUCINE RICH REPEAT) DOMAINS"/>
    <property type="match status" value="1"/>
</dbReference>
<dbReference type="Pfam" id="PF13855">
    <property type="entry name" value="LRR_8"/>
    <property type="match status" value="3"/>
</dbReference>
<dbReference type="WBParaSite" id="ASIM_0001111201-mRNA-1">
    <property type="protein sequence ID" value="ASIM_0001111201-mRNA-1"/>
    <property type="gene ID" value="ASIM_0001111201"/>
</dbReference>
<dbReference type="Gene3D" id="3.80.10.10">
    <property type="entry name" value="Ribonuclease Inhibitor"/>
    <property type="match status" value="3"/>
</dbReference>
<dbReference type="InterPro" id="IPR003591">
    <property type="entry name" value="Leu-rich_rpt_typical-subtyp"/>
</dbReference>
<evidence type="ECO:0000313" key="5">
    <source>
        <dbReference type="WBParaSite" id="ASIM_0001111201-mRNA-1"/>
    </source>
</evidence>
<feature type="region of interest" description="Disordered" evidence="3">
    <location>
        <begin position="664"/>
        <end position="699"/>
    </location>
</feature>
<evidence type="ECO:0000256" key="2">
    <source>
        <dbReference type="ARBA" id="ARBA00022737"/>
    </source>
</evidence>
<keyword evidence="4" id="KW-0812">Transmembrane</keyword>
<name>A0A0M3JSY4_ANISI</name>
<accession>A0A0M3JSY4</accession>